<evidence type="ECO:0000256" key="1">
    <source>
        <dbReference type="ARBA" id="ARBA00022679"/>
    </source>
</evidence>
<dbReference type="PANTHER" id="PTHR10982:SF21">
    <property type="entry name" value="FATTY ACID SYNTHASE SUBUNIT BETA"/>
    <property type="match status" value="1"/>
</dbReference>
<feature type="domain" description="Carrier" evidence="3">
    <location>
        <begin position="118"/>
        <end position="193"/>
    </location>
</feature>
<keyword evidence="1" id="KW-0808">Transferase</keyword>
<dbReference type="Gene3D" id="3.40.47.10">
    <property type="match status" value="1"/>
</dbReference>
<keyword evidence="5" id="KW-1185">Reference proteome</keyword>
<proteinExistence type="predicted"/>
<sequence length="1096" mass="121798">MTGQLSGYYALDLQHQLFERLIELGPSLTLTGMATHTLKAKYEMQEDCVSLTREILCHAKHSKEIYYLFEDDASAASKPEVEAPAAASAPVASTPAPVAIATPVGASGPAASIEDFPIKSSDILIAIVSQKLKKPVSEISMSKSIKDLVGGKSTLQNEILGDLQQEFSSAPEKGEELPLEELGPALGSGHSGALGKYTTGLISRLIGAVKAHILKSWVWALYGLTAFFFSVPPCSPLRGWVRKLRQKLGSTGLPQHMLNVQVSLWRPLELQVAEVAVEAGCCYQQRRIHQVPVHCDPSKGETYKLTKEFGQQLMDNTRQVIGQPPVYKDVTAVDDEPPGNSIQFNKPCGRHFPDCSAYRGHKGEIVYTEVLRENVRKLEAKWLKLWTIVKSQSEISDDQKNRIKALYEGVVRSLRTKGAEPRPRTPRSRRSSLQFLRPQVSGIATVSADKVPLLHLKRKVGTNWEYSSNFTSVYLDILHEIATAGMTFKVKNALLTGVGKGSIGVEVVKGLFSGGAHVVITTSRHNRSTVEYYQSIFQTFGSRGSALTVVPFNQDSKQDVEALVSYIRNAFFPLPEFLRMAVRLTVLTTIKGKQASQQFLTRPMQVILPLSPNHGLFGNDSLYSDSKISLETLFQRWTSESWGEYLCLAGAVIGWTRGTTLMGPTNIVAHELESYGVRTFSAKEMAFNILGLMHPLLFSITQVEPIWADLNGGMDRLTTRIRSSLMKESDLRRAIARDNAADYKILNGVDAERLIQTVDILPRANFRFKIPDLETQETLVDALVKLGRGVIRVLTGRWRLEACSPSIEGAIEMAWMMGYIKHFDGRLKDGSLSIFVVPTLYSLLKLLVTHLVGQGQEMSRPTASTRAGFMEAQGSGMHIVMSTKTALELGCLDEIEAQKASGETVDEEYYLSRVAAIKQEAARQEKQALATYRMLEGSDPHIAPLRRALAVWGLTIDDINVLSIHGTSTQANEENKTHFWNSIFKNLGRTPGNIVSIVAQMSLDLAESFRDCCNCFRSSFKISSPWSERLLPFTMILNCLHQTLYIFTWILVAANILTTPFALSQRHRSKKHYNSIKTDLWSTAHDSYDMEFYKPD</sequence>
<accession>A0A6A4GH96</accession>
<dbReference type="AlphaFoldDB" id="A0A6A4GH96"/>
<organism evidence="4 5">
    <name type="scientific">Gymnopus androsaceus JB14</name>
    <dbReference type="NCBI Taxonomy" id="1447944"/>
    <lineage>
        <taxon>Eukaryota</taxon>
        <taxon>Fungi</taxon>
        <taxon>Dikarya</taxon>
        <taxon>Basidiomycota</taxon>
        <taxon>Agaricomycotina</taxon>
        <taxon>Agaricomycetes</taxon>
        <taxon>Agaricomycetidae</taxon>
        <taxon>Agaricales</taxon>
        <taxon>Marasmiineae</taxon>
        <taxon>Omphalotaceae</taxon>
        <taxon>Gymnopus</taxon>
    </lineage>
</organism>
<dbReference type="InterPro" id="IPR009081">
    <property type="entry name" value="PP-bd_ACP"/>
</dbReference>
<dbReference type="OrthoDB" id="4251012at2759"/>
<dbReference type="Proteomes" id="UP000799118">
    <property type="component" value="Unassembled WGS sequence"/>
</dbReference>
<dbReference type="Pfam" id="PF18325">
    <property type="entry name" value="Fas_alpha_ACP"/>
    <property type="match status" value="1"/>
</dbReference>
<dbReference type="InterPro" id="IPR050830">
    <property type="entry name" value="Fungal_FAS"/>
</dbReference>
<keyword evidence="2" id="KW-1133">Transmembrane helix</keyword>
<evidence type="ECO:0000256" key="2">
    <source>
        <dbReference type="SAM" id="Phobius"/>
    </source>
</evidence>
<dbReference type="InterPro" id="IPR016039">
    <property type="entry name" value="Thiolase-like"/>
</dbReference>
<keyword evidence="2" id="KW-0812">Transmembrane</keyword>
<dbReference type="PANTHER" id="PTHR10982">
    <property type="entry name" value="MALONYL COA-ACYL CARRIER PROTEIN TRANSACYLASE"/>
    <property type="match status" value="1"/>
</dbReference>
<dbReference type="InterPro" id="IPR036291">
    <property type="entry name" value="NAD(P)-bd_dom_sf"/>
</dbReference>
<evidence type="ECO:0000313" key="5">
    <source>
        <dbReference type="Proteomes" id="UP000799118"/>
    </source>
</evidence>
<name>A0A6A4GH96_9AGAR</name>
<gene>
    <name evidence="4" type="ORF">BT96DRAFT_1093513</name>
</gene>
<protein>
    <recommendedName>
        <fullName evidence="3">Carrier domain-containing protein</fullName>
    </recommendedName>
</protein>
<dbReference type="Gene3D" id="3.90.25.70">
    <property type="match status" value="1"/>
</dbReference>
<keyword evidence="2" id="KW-0472">Membrane</keyword>
<dbReference type="EMBL" id="ML770045">
    <property type="protein sequence ID" value="KAE9385002.1"/>
    <property type="molecule type" value="Genomic_DNA"/>
</dbReference>
<dbReference type="PROSITE" id="PS50075">
    <property type="entry name" value="CARRIER"/>
    <property type="match status" value="1"/>
</dbReference>
<dbReference type="SUPFAM" id="SSF51735">
    <property type="entry name" value="NAD(P)-binding Rossmann-fold domains"/>
    <property type="match status" value="1"/>
</dbReference>
<evidence type="ECO:0000313" key="4">
    <source>
        <dbReference type="EMBL" id="KAE9385002.1"/>
    </source>
</evidence>
<evidence type="ECO:0000259" key="3">
    <source>
        <dbReference type="PROSITE" id="PS50075"/>
    </source>
</evidence>
<dbReference type="GO" id="GO:0008897">
    <property type="term" value="F:holo-[acyl-carrier-protein] synthase activity"/>
    <property type="evidence" value="ECO:0007669"/>
    <property type="project" value="InterPro"/>
</dbReference>
<reference evidence="4" key="1">
    <citation type="journal article" date="2019" name="Environ. Microbiol.">
        <title>Fungal ecological strategies reflected in gene transcription - a case study of two litter decomposers.</title>
        <authorList>
            <person name="Barbi F."/>
            <person name="Kohler A."/>
            <person name="Barry K."/>
            <person name="Baskaran P."/>
            <person name="Daum C."/>
            <person name="Fauchery L."/>
            <person name="Ihrmark K."/>
            <person name="Kuo A."/>
            <person name="LaButti K."/>
            <person name="Lipzen A."/>
            <person name="Morin E."/>
            <person name="Grigoriev I.V."/>
            <person name="Henrissat B."/>
            <person name="Lindahl B."/>
            <person name="Martin F."/>
        </authorList>
    </citation>
    <scope>NUCLEOTIDE SEQUENCE</scope>
    <source>
        <strain evidence="4">JB14</strain>
    </source>
</reference>
<feature type="transmembrane region" description="Helical" evidence="2">
    <location>
        <begin position="1044"/>
        <end position="1063"/>
    </location>
</feature>
<dbReference type="SUPFAM" id="SSF53901">
    <property type="entry name" value="Thiolase-like"/>
    <property type="match status" value="1"/>
</dbReference>
<dbReference type="InterPro" id="IPR040899">
    <property type="entry name" value="Fas_alpha_ACP"/>
</dbReference>
<dbReference type="Gene3D" id="3.40.50.720">
    <property type="entry name" value="NAD(P)-binding Rossmann-like Domain"/>
    <property type="match status" value="2"/>
</dbReference>
<dbReference type="GO" id="GO:0016746">
    <property type="term" value="F:acyltransferase activity"/>
    <property type="evidence" value="ECO:0007669"/>
    <property type="project" value="InterPro"/>
</dbReference>